<keyword evidence="6 8" id="KW-0472">Membrane</keyword>
<comment type="caution">
    <text evidence="9">The sequence shown here is derived from an EMBL/GenBank/DDBJ whole genome shotgun (WGS) entry which is preliminary data.</text>
</comment>
<dbReference type="AlphaFoldDB" id="A0AAW2DLA5"/>
<evidence type="ECO:0000256" key="1">
    <source>
        <dbReference type="ARBA" id="ARBA00004308"/>
    </source>
</evidence>
<dbReference type="GO" id="GO:0071555">
    <property type="term" value="P:cell wall organization"/>
    <property type="evidence" value="ECO:0007669"/>
    <property type="project" value="UniProtKB-KW"/>
</dbReference>
<gene>
    <name evidence="9" type="ORF">SO802_006590</name>
</gene>
<evidence type="ECO:0000256" key="3">
    <source>
        <dbReference type="ARBA" id="ARBA00022679"/>
    </source>
</evidence>
<dbReference type="GO" id="GO:0030244">
    <property type="term" value="P:cellulose biosynthetic process"/>
    <property type="evidence" value="ECO:0007669"/>
    <property type="project" value="InterPro"/>
</dbReference>
<feature type="transmembrane region" description="Helical" evidence="8">
    <location>
        <begin position="158"/>
        <end position="179"/>
    </location>
</feature>
<comment type="subcellular location">
    <subcellularLocation>
        <location evidence="1">Endomembrane system</location>
    </subcellularLocation>
</comment>
<dbReference type="InterPro" id="IPR005150">
    <property type="entry name" value="Cellulose_synth"/>
</dbReference>
<evidence type="ECO:0000256" key="7">
    <source>
        <dbReference type="ARBA" id="ARBA00023316"/>
    </source>
</evidence>
<dbReference type="GO" id="GO:0016760">
    <property type="term" value="F:cellulose synthase (UDP-forming) activity"/>
    <property type="evidence" value="ECO:0007669"/>
    <property type="project" value="InterPro"/>
</dbReference>
<evidence type="ECO:0000256" key="5">
    <source>
        <dbReference type="ARBA" id="ARBA00022989"/>
    </source>
</evidence>
<dbReference type="GO" id="GO:0016020">
    <property type="term" value="C:membrane"/>
    <property type="evidence" value="ECO:0007669"/>
    <property type="project" value="InterPro"/>
</dbReference>
<dbReference type="Proteomes" id="UP001459277">
    <property type="component" value="Unassembled WGS sequence"/>
</dbReference>
<proteinExistence type="predicted"/>
<evidence type="ECO:0000256" key="2">
    <source>
        <dbReference type="ARBA" id="ARBA00022676"/>
    </source>
</evidence>
<accession>A0AAW2DLA5</accession>
<keyword evidence="7" id="KW-0961">Cell wall biogenesis/degradation</keyword>
<dbReference type="EMBL" id="JAZDWU010000002">
    <property type="protein sequence ID" value="KAL0011482.1"/>
    <property type="molecule type" value="Genomic_DNA"/>
</dbReference>
<evidence type="ECO:0000313" key="10">
    <source>
        <dbReference type="Proteomes" id="UP001459277"/>
    </source>
</evidence>
<keyword evidence="2" id="KW-0328">Glycosyltransferase</keyword>
<feature type="transmembrane region" description="Helical" evidence="8">
    <location>
        <begin position="191"/>
        <end position="209"/>
    </location>
</feature>
<evidence type="ECO:0000313" key="9">
    <source>
        <dbReference type="EMBL" id="KAL0011482.1"/>
    </source>
</evidence>
<dbReference type="PANTHER" id="PTHR13301">
    <property type="entry name" value="X-BOX TRANSCRIPTION FACTOR-RELATED"/>
    <property type="match status" value="1"/>
</dbReference>
<reference evidence="9 10" key="1">
    <citation type="submission" date="2024-01" db="EMBL/GenBank/DDBJ databases">
        <title>A telomere-to-telomere, gap-free genome of sweet tea (Lithocarpus litseifolius).</title>
        <authorList>
            <person name="Zhou J."/>
        </authorList>
    </citation>
    <scope>NUCLEOTIDE SEQUENCE [LARGE SCALE GENOMIC DNA]</scope>
    <source>
        <strain evidence="9">Zhou-2022a</strain>
        <tissue evidence="9">Leaf</tissue>
    </source>
</reference>
<feature type="transmembrane region" description="Helical" evidence="8">
    <location>
        <begin position="115"/>
        <end position="138"/>
    </location>
</feature>
<sequence>MSLKRTFGTSSVFIEFTLTGNEGVPESADPSTLIKEAIHVISCGYEQKTSWGRETGDQFTACPSDQHSKVQSPSTYLIDCTKFSGGHLDLLRFSLVDIVPYGTAAGRLKWLQRLAYINTVVYPFTSFLLVVYCTIPTICLLTGKFIVATDAMTNLGNLLYLGLTISIILTNVIEMWRSGVSIQDWRRNEQFWVIGGVSSHLFAVFQGFLNLMGGIDTNLTVTAKAADDIEFGDLYIVKWTTLLIPPKTLIIINIVALLLDFLMHLTREL</sequence>
<dbReference type="Pfam" id="PF03552">
    <property type="entry name" value="Cellulose_synt"/>
    <property type="match status" value="2"/>
</dbReference>
<evidence type="ECO:0000256" key="8">
    <source>
        <dbReference type="SAM" id="Phobius"/>
    </source>
</evidence>
<keyword evidence="10" id="KW-1185">Reference proteome</keyword>
<evidence type="ECO:0000256" key="6">
    <source>
        <dbReference type="ARBA" id="ARBA00023136"/>
    </source>
</evidence>
<name>A0AAW2DLA5_9ROSI</name>
<evidence type="ECO:0000256" key="4">
    <source>
        <dbReference type="ARBA" id="ARBA00022692"/>
    </source>
</evidence>
<dbReference type="GO" id="GO:0012505">
    <property type="term" value="C:endomembrane system"/>
    <property type="evidence" value="ECO:0007669"/>
    <property type="project" value="UniProtKB-SubCell"/>
</dbReference>
<organism evidence="9 10">
    <name type="scientific">Lithocarpus litseifolius</name>
    <dbReference type="NCBI Taxonomy" id="425828"/>
    <lineage>
        <taxon>Eukaryota</taxon>
        <taxon>Viridiplantae</taxon>
        <taxon>Streptophyta</taxon>
        <taxon>Embryophyta</taxon>
        <taxon>Tracheophyta</taxon>
        <taxon>Spermatophyta</taxon>
        <taxon>Magnoliopsida</taxon>
        <taxon>eudicotyledons</taxon>
        <taxon>Gunneridae</taxon>
        <taxon>Pentapetalae</taxon>
        <taxon>rosids</taxon>
        <taxon>fabids</taxon>
        <taxon>Fagales</taxon>
        <taxon>Fagaceae</taxon>
        <taxon>Lithocarpus</taxon>
    </lineage>
</organism>
<keyword evidence="4 8" id="KW-0812">Transmembrane</keyword>
<keyword evidence="5 8" id="KW-1133">Transmembrane helix</keyword>
<protein>
    <submittedName>
        <fullName evidence="9">Uncharacterized protein</fullName>
    </submittedName>
</protein>
<keyword evidence="3" id="KW-0808">Transferase</keyword>